<dbReference type="Proteomes" id="UP001501352">
    <property type="component" value="Unassembled WGS sequence"/>
</dbReference>
<comment type="caution">
    <text evidence="1">The sequence shown here is derived from an EMBL/GenBank/DDBJ whole genome shotgun (WGS) entry which is preliminary data.</text>
</comment>
<reference evidence="2" key="1">
    <citation type="journal article" date="2019" name="Int. J. Syst. Evol. Microbiol.">
        <title>The Global Catalogue of Microorganisms (GCM) 10K type strain sequencing project: providing services to taxonomists for standard genome sequencing and annotation.</title>
        <authorList>
            <consortium name="The Broad Institute Genomics Platform"/>
            <consortium name="The Broad Institute Genome Sequencing Center for Infectious Disease"/>
            <person name="Wu L."/>
            <person name="Ma J."/>
        </authorList>
    </citation>
    <scope>NUCLEOTIDE SEQUENCE [LARGE SCALE GENOMIC DNA]</scope>
    <source>
        <strain evidence="2">JCM 12928</strain>
    </source>
</reference>
<protein>
    <submittedName>
        <fullName evidence="1">Uncharacterized protein</fullName>
    </submittedName>
</protein>
<name>A0ABP3RGB8_9CAUL</name>
<evidence type="ECO:0000313" key="1">
    <source>
        <dbReference type="EMBL" id="GAA0610032.1"/>
    </source>
</evidence>
<proteinExistence type="predicted"/>
<dbReference type="EMBL" id="BAAAGA010000001">
    <property type="protein sequence ID" value="GAA0610032.1"/>
    <property type="molecule type" value="Genomic_DNA"/>
</dbReference>
<gene>
    <name evidence="1" type="ORF">GCM10009422_01040</name>
</gene>
<sequence length="41" mass="4254">MRRLAIVLAIAIAAPSLGGCIIIATDKPTTRVVHQSPEAAQ</sequence>
<organism evidence="1 2">
    <name type="scientific">Brevundimonas kwangchunensis</name>
    <dbReference type="NCBI Taxonomy" id="322163"/>
    <lineage>
        <taxon>Bacteria</taxon>
        <taxon>Pseudomonadati</taxon>
        <taxon>Pseudomonadota</taxon>
        <taxon>Alphaproteobacteria</taxon>
        <taxon>Caulobacterales</taxon>
        <taxon>Caulobacteraceae</taxon>
        <taxon>Brevundimonas</taxon>
    </lineage>
</organism>
<evidence type="ECO:0000313" key="2">
    <source>
        <dbReference type="Proteomes" id="UP001501352"/>
    </source>
</evidence>
<accession>A0ABP3RGB8</accession>
<dbReference type="RefSeq" id="WP_343788721.1">
    <property type="nucleotide sequence ID" value="NZ_BAAAGA010000001.1"/>
</dbReference>
<dbReference type="PROSITE" id="PS51257">
    <property type="entry name" value="PROKAR_LIPOPROTEIN"/>
    <property type="match status" value="1"/>
</dbReference>
<keyword evidence="2" id="KW-1185">Reference proteome</keyword>